<dbReference type="AlphaFoldDB" id="A0A9D2IPA0"/>
<dbReference type="Proteomes" id="UP000824029">
    <property type="component" value="Unassembled WGS sequence"/>
</dbReference>
<dbReference type="EMBL" id="DXBZ01000089">
    <property type="protein sequence ID" value="HIZ18418.1"/>
    <property type="molecule type" value="Genomic_DNA"/>
</dbReference>
<gene>
    <name evidence="2" type="ORF">IAA22_04845</name>
</gene>
<proteinExistence type="predicted"/>
<protein>
    <submittedName>
        <fullName evidence="2">Uncharacterized protein</fullName>
    </submittedName>
</protein>
<feature type="region of interest" description="Disordered" evidence="1">
    <location>
        <begin position="1"/>
        <end position="20"/>
    </location>
</feature>
<evidence type="ECO:0000313" key="3">
    <source>
        <dbReference type="Proteomes" id="UP000824029"/>
    </source>
</evidence>
<evidence type="ECO:0000256" key="1">
    <source>
        <dbReference type="SAM" id="MobiDB-lite"/>
    </source>
</evidence>
<name>A0A9D2IPA0_9ACTN</name>
<comment type="caution">
    <text evidence="2">The sequence shown here is derived from an EMBL/GenBank/DDBJ whole genome shotgun (WGS) entry which is preliminary data.</text>
</comment>
<organism evidence="2 3">
    <name type="scientific">Candidatus Olsenella stercoravium</name>
    <dbReference type="NCBI Taxonomy" id="2838713"/>
    <lineage>
        <taxon>Bacteria</taxon>
        <taxon>Bacillati</taxon>
        <taxon>Actinomycetota</taxon>
        <taxon>Coriobacteriia</taxon>
        <taxon>Coriobacteriales</taxon>
        <taxon>Atopobiaceae</taxon>
        <taxon>Olsenella</taxon>
    </lineage>
</organism>
<accession>A0A9D2IPA0</accession>
<reference evidence="2" key="1">
    <citation type="journal article" date="2021" name="PeerJ">
        <title>Extensive microbial diversity within the chicken gut microbiome revealed by metagenomics and culture.</title>
        <authorList>
            <person name="Gilroy R."/>
            <person name="Ravi A."/>
            <person name="Getino M."/>
            <person name="Pursley I."/>
            <person name="Horton D.L."/>
            <person name="Alikhan N.F."/>
            <person name="Baker D."/>
            <person name="Gharbi K."/>
            <person name="Hall N."/>
            <person name="Watson M."/>
            <person name="Adriaenssens E.M."/>
            <person name="Foster-Nyarko E."/>
            <person name="Jarju S."/>
            <person name="Secka A."/>
            <person name="Antonio M."/>
            <person name="Oren A."/>
            <person name="Chaudhuri R.R."/>
            <person name="La Ragione R."/>
            <person name="Hildebrand F."/>
            <person name="Pallen M.J."/>
        </authorList>
    </citation>
    <scope>NUCLEOTIDE SEQUENCE</scope>
    <source>
        <strain evidence="2">ChiHecolR3B27-1887</strain>
    </source>
</reference>
<sequence>MIDNSDDVMDNGPEVPSKRSAEDYVNAANAVIDIAEIAVSFIPGGSAAATVATKALKYAPKARLIINHLPDVAPVAGQVASKIQEKAPDALGGQAEKLFDVARGAAAAVGEKGQAAGDAIKKSFDARAQERARREARRALLDGAGIRMPVSQFLENWETQEKLDQVNGGYLAYCGCYAIATYPAVVKKDDYGSFRDIYIGRSENMGSSIHADIVGLGNVDVYADVKYKQHVYVLLYPCEPAKLDVLESSLITALDADASYNALKK</sequence>
<reference evidence="2" key="2">
    <citation type="submission" date="2021-04" db="EMBL/GenBank/DDBJ databases">
        <authorList>
            <person name="Gilroy R."/>
        </authorList>
    </citation>
    <scope>NUCLEOTIDE SEQUENCE</scope>
    <source>
        <strain evidence="2">ChiHecolR3B27-1887</strain>
    </source>
</reference>
<evidence type="ECO:0000313" key="2">
    <source>
        <dbReference type="EMBL" id="HIZ18418.1"/>
    </source>
</evidence>